<dbReference type="EMBL" id="CP042806">
    <property type="protein sequence ID" value="QEE28950.1"/>
    <property type="molecule type" value="Genomic_DNA"/>
</dbReference>
<protein>
    <submittedName>
        <fullName evidence="3">Uncharacterized protein</fullName>
    </submittedName>
</protein>
<feature type="region of interest" description="Disordered" evidence="1">
    <location>
        <begin position="123"/>
        <end position="143"/>
    </location>
</feature>
<dbReference type="AlphaFoldDB" id="A0A5B9EDW2"/>
<dbReference type="KEGG" id="talb:FTW19_13640"/>
<dbReference type="RefSeq" id="WP_147648148.1">
    <property type="nucleotide sequence ID" value="NZ_CP042806.1"/>
</dbReference>
<keyword evidence="2" id="KW-0472">Membrane</keyword>
<evidence type="ECO:0000256" key="1">
    <source>
        <dbReference type="SAM" id="MobiDB-lite"/>
    </source>
</evidence>
<feature type="transmembrane region" description="Helical" evidence="2">
    <location>
        <begin position="161"/>
        <end position="181"/>
    </location>
</feature>
<proteinExistence type="predicted"/>
<evidence type="ECO:0000313" key="4">
    <source>
        <dbReference type="Proteomes" id="UP000321820"/>
    </source>
</evidence>
<reference evidence="3 4" key="1">
    <citation type="submission" date="2019-08" db="EMBL/GenBank/DDBJ databases">
        <title>Complete genome sequence of Terriglobus albidus strain ORNL.</title>
        <authorList>
            <person name="Podar M."/>
        </authorList>
    </citation>
    <scope>NUCLEOTIDE SEQUENCE [LARGE SCALE GENOMIC DNA]</scope>
    <source>
        <strain evidence="3 4">ORNL</strain>
    </source>
</reference>
<keyword evidence="4" id="KW-1185">Reference proteome</keyword>
<evidence type="ECO:0000313" key="3">
    <source>
        <dbReference type="EMBL" id="QEE28950.1"/>
    </source>
</evidence>
<keyword evidence="2" id="KW-0812">Transmembrane</keyword>
<dbReference type="Proteomes" id="UP000321820">
    <property type="component" value="Chromosome"/>
</dbReference>
<accession>A0A5B9EDW2</accession>
<evidence type="ECO:0000256" key="2">
    <source>
        <dbReference type="SAM" id="Phobius"/>
    </source>
</evidence>
<sequence length="419" mass="46308">MEHKVQLTETERDSIRLAASRILAHSGFRSSERSSRLFRYLVDKAIDGEADSLKERYIGHEVFGREVGYDTASDPVVRNAASETRKRLRQYDAEQGSAEEVRIALPAGTYVLDFSFSPQAVQQDTSPSEEQFDAGIPRKEGTVPELPVSESRFPIWKKLPFAYSIAAIALIGNLLLAAIVYRQKQQSGATQVSLIAPDPLWRPMFATGKEVFIALGHAEGRGEATDSTVTLTSSGLQRITVTDLKAYTNISGFLQLHGHSFQMRTDAETTLLDLRDRPIILIGNHNNSWARRLTQNLRYRFDFDEEDIGKPNRVSSIVDSQRPGLRLWQVPIPTGPSTQVDYGIAGRFLDPVTGGIVIYLAGAGPVATQAASEFLTQQRFLRDLPESINDPKVSFEVVLKTPIVAGVPGSPEVIATDIR</sequence>
<organism evidence="3 4">
    <name type="scientific">Terriglobus albidus</name>
    <dbReference type="NCBI Taxonomy" id="1592106"/>
    <lineage>
        <taxon>Bacteria</taxon>
        <taxon>Pseudomonadati</taxon>
        <taxon>Acidobacteriota</taxon>
        <taxon>Terriglobia</taxon>
        <taxon>Terriglobales</taxon>
        <taxon>Acidobacteriaceae</taxon>
        <taxon>Terriglobus</taxon>
    </lineage>
</organism>
<keyword evidence="2" id="KW-1133">Transmembrane helix</keyword>
<gene>
    <name evidence="3" type="ORF">FTW19_13640</name>
</gene>
<dbReference type="OrthoDB" id="115818at2"/>
<name>A0A5B9EDW2_9BACT</name>